<comment type="subcellular location">
    <subcellularLocation>
        <location evidence="1">Nucleus</location>
    </subcellularLocation>
</comment>
<reference evidence="8 9" key="1">
    <citation type="journal article" date="2019" name="Plant Biotechnol. J.">
        <title>The red bayberry genome and genetic basis of sex determination.</title>
        <authorList>
            <person name="Jia H.M."/>
            <person name="Jia H.J."/>
            <person name="Cai Q.L."/>
            <person name="Wang Y."/>
            <person name="Zhao H.B."/>
            <person name="Yang W.F."/>
            <person name="Wang G.Y."/>
            <person name="Li Y.H."/>
            <person name="Zhan D.L."/>
            <person name="Shen Y.T."/>
            <person name="Niu Q.F."/>
            <person name="Chang L."/>
            <person name="Qiu J."/>
            <person name="Zhao L."/>
            <person name="Xie H.B."/>
            <person name="Fu W.Y."/>
            <person name="Jin J."/>
            <person name="Li X.W."/>
            <person name="Jiao Y."/>
            <person name="Zhou C.C."/>
            <person name="Tu T."/>
            <person name="Chai C.Y."/>
            <person name="Gao J.L."/>
            <person name="Fan L.J."/>
            <person name="van de Weg E."/>
            <person name="Wang J.Y."/>
            <person name="Gao Z.S."/>
        </authorList>
    </citation>
    <scope>NUCLEOTIDE SEQUENCE [LARGE SCALE GENOMIC DNA]</scope>
    <source>
        <tissue evidence="8">Leaves</tissue>
    </source>
</reference>
<dbReference type="SUPFAM" id="SSF54171">
    <property type="entry name" value="DNA-binding domain"/>
    <property type="match status" value="1"/>
</dbReference>
<keyword evidence="4" id="KW-0804">Transcription</keyword>
<dbReference type="Gene3D" id="3.30.890.10">
    <property type="entry name" value="Methyl-cpg-binding Protein 2, Chain A"/>
    <property type="match status" value="1"/>
</dbReference>
<evidence type="ECO:0000256" key="4">
    <source>
        <dbReference type="ARBA" id="ARBA00023163"/>
    </source>
</evidence>
<keyword evidence="5" id="KW-0539">Nucleus</keyword>
<evidence type="ECO:0000259" key="7">
    <source>
        <dbReference type="PROSITE" id="PS50982"/>
    </source>
</evidence>
<dbReference type="PROSITE" id="PS50982">
    <property type="entry name" value="MBD"/>
    <property type="match status" value="1"/>
</dbReference>
<feature type="region of interest" description="Disordered" evidence="6">
    <location>
        <begin position="207"/>
        <end position="241"/>
    </location>
</feature>
<dbReference type="InterPro" id="IPR001739">
    <property type="entry name" value="Methyl_CpG_DNA-bd"/>
</dbReference>
<feature type="compositionally biased region" description="Polar residues" evidence="6">
    <location>
        <begin position="207"/>
        <end position="220"/>
    </location>
</feature>
<evidence type="ECO:0000313" key="8">
    <source>
        <dbReference type="EMBL" id="KAB1210720.1"/>
    </source>
</evidence>
<dbReference type="OrthoDB" id="10072024at2759"/>
<evidence type="ECO:0000256" key="5">
    <source>
        <dbReference type="ARBA" id="ARBA00023242"/>
    </source>
</evidence>
<evidence type="ECO:0000256" key="6">
    <source>
        <dbReference type="SAM" id="MobiDB-lite"/>
    </source>
</evidence>
<feature type="compositionally biased region" description="Polar residues" evidence="6">
    <location>
        <begin position="278"/>
        <end position="295"/>
    </location>
</feature>
<dbReference type="GO" id="GO:0003677">
    <property type="term" value="F:DNA binding"/>
    <property type="evidence" value="ECO:0007669"/>
    <property type="project" value="UniProtKB-KW"/>
</dbReference>
<feature type="compositionally biased region" description="Basic and acidic residues" evidence="6">
    <location>
        <begin position="308"/>
        <end position="331"/>
    </location>
</feature>
<feature type="region of interest" description="Disordered" evidence="6">
    <location>
        <begin position="269"/>
        <end position="358"/>
    </location>
</feature>
<protein>
    <submittedName>
        <fullName evidence="8">Methyl-CpG-binding domain-containing protein 13</fullName>
    </submittedName>
</protein>
<gene>
    <name evidence="8" type="ORF">CJ030_MR6G019889</name>
</gene>
<dbReference type="Pfam" id="PF01429">
    <property type="entry name" value="MBD"/>
    <property type="match status" value="1"/>
</dbReference>
<dbReference type="PANTHER" id="PTHR34067:SF24">
    <property type="entry name" value="METHYL-CPG-BINDING DOMAIN-CONTAINING PROTEIN 13"/>
    <property type="match status" value="1"/>
</dbReference>
<dbReference type="PANTHER" id="PTHR34067">
    <property type="entry name" value="OS04G0193200 PROTEIN"/>
    <property type="match status" value="1"/>
</dbReference>
<feature type="domain" description="MBD" evidence="7">
    <location>
        <begin position="29"/>
        <end position="106"/>
    </location>
</feature>
<sequence>MTDQSPEDWLPPGWTVEVRVRKNGKKDKVVVEKAIAEDLPPGWIKEIRVSKKGHKIRRDMLYTDPVSGYVFRSMKDVSRYLETGDLGRLAYKPKDKGSFDVELEDDNNSSPDVEEKQKLALTITRNQIICDQSSKLDEMVTDEQIIKSVCTETYVPLSEYCSRQGTVETDLSSSNLLESKGLEQIDGKSDSAESMHVSGPPARFLLANQSSNSEGTAQESENTRLGRRKYKNRKEYNLPRRASKRLAGLDIDPTPELKTSRVRRVVVKQSDDAGASTPPCSSPGSLAHWPSQQPSPIEVGLESGSKFDGSKSTRVEHTGKIQRANKDEQKQDSSAVLPMGTASTSVEHAGRVEKGEEDNEKLDIPIDLPSMDLWSDPCIQFAIKTLTGVGIESPKSTELSFVSTSSQHAIGDLATSATPEQNKMVEMRSNSDRKQGCTVVLPSQNLAIPEQHAGKVEDKLKDNEKPGSPLNIDFCDSWMDPCIEFAIKTLTGAIPVDCVLDMQESFQSQQSSSQTQASCGLTSSNAGFSNSCQADFLCQQFDTLEKPNYRQQALVDPVTGRVSLQNSGTTVLHQHSEGRGNRCQ</sequence>
<dbReference type="EMBL" id="RXIC02000024">
    <property type="protein sequence ID" value="KAB1210720.1"/>
    <property type="molecule type" value="Genomic_DNA"/>
</dbReference>
<keyword evidence="9" id="KW-1185">Reference proteome</keyword>
<keyword evidence="2" id="KW-0805">Transcription regulation</keyword>
<dbReference type="GO" id="GO:0005634">
    <property type="term" value="C:nucleus"/>
    <property type="evidence" value="ECO:0007669"/>
    <property type="project" value="UniProtKB-SubCell"/>
</dbReference>
<evidence type="ECO:0000256" key="1">
    <source>
        <dbReference type="ARBA" id="ARBA00004123"/>
    </source>
</evidence>
<evidence type="ECO:0000256" key="2">
    <source>
        <dbReference type="ARBA" id="ARBA00023015"/>
    </source>
</evidence>
<dbReference type="InterPro" id="IPR016177">
    <property type="entry name" value="DNA-bd_dom_sf"/>
</dbReference>
<keyword evidence="3" id="KW-0238">DNA-binding</keyword>
<proteinExistence type="predicted"/>
<comment type="caution">
    <text evidence="8">The sequence shown here is derived from an EMBL/GenBank/DDBJ whole genome shotgun (WGS) entry which is preliminary data.</text>
</comment>
<evidence type="ECO:0000313" key="9">
    <source>
        <dbReference type="Proteomes" id="UP000516437"/>
    </source>
</evidence>
<name>A0A6A1VI41_9ROSI</name>
<accession>A0A6A1VI41</accession>
<evidence type="ECO:0000256" key="3">
    <source>
        <dbReference type="ARBA" id="ARBA00023125"/>
    </source>
</evidence>
<dbReference type="InterPro" id="IPR038945">
    <property type="entry name" value="MBD13-like"/>
</dbReference>
<organism evidence="8 9">
    <name type="scientific">Morella rubra</name>
    <name type="common">Chinese bayberry</name>
    <dbReference type="NCBI Taxonomy" id="262757"/>
    <lineage>
        <taxon>Eukaryota</taxon>
        <taxon>Viridiplantae</taxon>
        <taxon>Streptophyta</taxon>
        <taxon>Embryophyta</taxon>
        <taxon>Tracheophyta</taxon>
        <taxon>Spermatophyta</taxon>
        <taxon>Magnoliopsida</taxon>
        <taxon>eudicotyledons</taxon>
        <taxon>Gunneridae</taxon>
        <taxon>Pentapetalae</taxon>
        <taxon>rosids</taxon>
        <taxon>fabids</taxon>
        <taxon>Fagales</taxon>
        <taxon>Myricaceae</taxon>
        <taxon>Morella</taxon>
    </lineage>
</organism>
<dbReference type="Proteomes" id="UP000516437">
    <property type="component" value="Chromosome 6"/>
</dbReference>
<dbReference type="AlphaFoldDB" id="A0A6A1VI41"/>